<proteinExistence type="predicted"/>
<evidence type="ECO:0000313" key="2">
    <source>
        <dbReference type="Proteomes" id="UP000886501"/>
    </source>
</evidence>
<gene>
    <name evidence="1" type="ORF">BDM02DRAFT_2029073</name>
</gene>
<sequence>MRITSLDTTKTVRGPGELAAKWDLSTSSVDRYQCRMGDTYLRTPGQTGDSKGYQETRRRGHDGVDTVQIDTFRCITWTTTNPGRDPADKPEQIWPYYASILAMCVVLWHSSMGDCP</sequence>
<organism evidence="1 2">
    <name type="scientific">Thelephora ganbajun</name>
    <name type="common">Ganba fungus</name>
    <dbReference type="NCBI Taxonomy" id="370292"/>
    <lineage>
        <taxon>Eukaryota</taxon>
        <taxon>Fungi</taxon>
        <taxon>Dikarya</taxon>
        <taxon>Basidiomycota</taxon>
        <taxon>Agaricomycotina</taxon>
        <taxon>Agaricomycetes</taxon>
        <taxon>Thelephorales</taxon>
        <taxon>Thelephoraceae</taxon>
        <taxon>Thelephora</taxon>
    </lineage>
</organism>
<keyword evidence="2" id="KW-1185">Reference proteome</keyword>
<evidence type="ECO:0000313" key="1">
    <source>
        <dbReference type="EMBL" id="KAF9642589.1"/>
    </source>
</evidence>
<reference evidence="1" key="1">
    <citation type="submission" date="2019-10" db="EMBL/GenBank/DDBJ databases">
        <authorList>
            <consortium name="DOE Joint Genome Institute"/>
            <person name="Kuo A."/>
            <person name="Miyauchi S."/>
            <person name="Kiss E."/>
            <person name="Drula E."/>
            <person name="Kohler A."/>
            <person name="Sanchez-Garcia M."/>
            <person name="Andreopoulos B."/>
            <person name="Barry K.W."/>
            <person name="Bonito G."/>
            <person name="Buee M."/>
            <person name="Carver A."/>
            <person name="Chen C."/>
            <person name="Cichocki N."/>
            <person name="Clum A."/>
            <person name="Culley D."/>
            <person name="Crous P.W."/>
            <person name="Fauchery L."/>
            <person name="Girlanda M."/>
            <person name="Hayes R."/>
            <person name="Keri Z."/>
            <person name="Labutti K."/>
            <person name="Lipzen A."/>
            <person name="Lombard V."/>
            <person name="Magnuson J."/>
            <person name="Maillard F."/>
            <person name="Morin E."/>
            <person name="Murat C."/>
            <person name="Nolan M."/>
            <person name="Ohm R."/>
            <person name="Pangilinan J."/>
            <person name="Pereira M."/>
            <person name="Perotto S."/>
            <person name="Peter M."/>
            <person name="Riley R."/>
            <person name="Sitrit Y."/>
            <person name="Stielow B."/>
            <person name="Szollosi G."/>
            <person name="Zifcakova L."/>
            <person name="Stursova M."/>
            <person name="Spatafora J.W."/>
            <person name="Tedersoo L."/>
            <person name="Vaario L.-M."/>
            <person name="Yamada A."/>
            <person name="Yan M."/>
            <person name="Wang P."/>
            <person name="Xu J."/>
            <person name="Bruns T."/>
            <person name="Baldrian P."/>
            <person name="Vilgalys R."/>
            <person name="Henrissat B."/>
            <person name="Grigoriev I.V."/>
            <person name="Hibbett D."/>
            <person name="Nagy L.G."/>
            <person name="Martin F.M."/>
        </authorList>
    </citation>
    <scope>NUCLEOTIDE SEQUENCE</scope>
    <source>
        <strain evidence="1">P2</strain>
    </source>
</reference>
<comment type="caution">
    <text evidence="1">The sequence shown here is derived from an EMBL/GenBank/DDBJ whole genome shotgun (WGS) entry which is preliminary data.</text>
</comment>
<name>A0ACB6YZE1_THEGA</name>
<protein>
    <submittedName>
        <fullName evidence="1">Uncharacterized protein</fullName>
    </submittedName>
</protein>
<dbReference type="EMBL" id="MU118413">
    <property type="protein sequence ID" value="KAF9642589.1"/>
    <property type="molecule type" value="Genomic_DNA"/>
</dbReference>
<accession>A0ACB6YZE1</accession>
<reference evidence="1" key="2">
    <citation type="journal article" date="2020" name="Nat. Commun.">
        <title>Large-scale genome sequencing of mycorrhizal fungi provides insights into the early evolution of symbiotic traits.</title>
        <authorList>
            <person name="Miyauchi S."/>
            <person name="Kiss E."/>
            <person name="Kuo A."/>
            <person name="Drula E."/>
            <person name="Kohler A."/>
            <person name="Sanchez-Garcia M."/>
            <person name="Morin E."/>
            <person name="Andreopoulos B."/>
            <person name="Barry K.W."/>
            <person name="Bonito G."/>
            <person name="Buee M."/>
            <person name="Carver A."/>
            <person name="Chen C."/>
            <person name="Cichocki N."/>
            <person name="Clum A."/>
            <person name="Culley D."/>
            <person name="Crous P.W."/>
            <person name="Fauchery L."/>
            <person name="Girlanda M."/>
            <person name="Hayes R.D."/>
            <person name="Keri Z."/>
            <person name="LaButti K."/>
            <person name="Lipzen A."/>
            <person name="Lombard V."/>
            <person name="Magnuson J."/>
            <person name="Maillard F."/>
            <person name="Murat C."/>
            <person name="Nolan M."/>
            <person name="Ohm R.A."/>
            <person name="Pangilinan J."/>
            <person name="Pereira M.F."/>
            <person name="Perotto S."/>
            <person name="Peter M."/>
            <person name="Pfister S."/>
            <person name="Riley R."/>
            <person name="Sitrit Y."/>
            <person name="Stielow J.B."/>
            <person name="Szollosi G."/>
            <person name="Zifcakova L."/>
            <person name="Stursova M."/>
            <person name="Spatafora J.W."/>
            <person name="Tedersoo L."/>
            <person name="Vaario L.M."/>
            <person name="Yamada A."/>
            <person name="Yan M."/>
            <person name="Wang P."/>
            <person name="Xu J."/>
            <person name="Bruns T."/>
            <person name="Baldrian P."/>
            <person name="Vilgalys R."/>
            <person name="Dunand C."/>
            <person name="Henrissat B."/>
            <person name="Grigoriev I.V."/>
            <person name="Hibbett D."/>
            <person name="Nagy L.G."/>
            <person name="Martin F.M."/>
        </authorList>
    </citation>
    <scope>NUCLEOTIDE SEQUENCE</scope>
    <source>
        <strain evidence="1">P2</strain>
    </source>
</reference>
<dbReference type="Proteomes" id="UP000886501">
    <property type="component" value="Unassembled WGS sequence"/>
</dbReference>